<dbReference type="Proteomes" id="UP001239759">
    <property type="component" value="Unassembled WGS sequence"/>
</dbReference>
<name>A0ABT7FXP5_9CORY</name>
<proteinExistence type="predicted"/>
<accession>A0ABT7FXP5</accession>
<sequence>MKTKKNIFYTLTGLITAGTLSVTTAGTALAGLGAELLGITGVKDQCFS</sequence>
<reference evidence="1 2" key="1">
    <citation type="submission" date="2023-05" db="EMBL/GenBank/DDBJ databases">
        <title>Metabolic capabilities are highly conserved among human nasal-associated Corynebacterium species in pangenomic analyses.</title>
        <authorList>
            <person name="Tran T.H."/>
            <person name="Roberts A.Q."/>
            <person name="Escapa I.F."/>
            <person name="Gao W."/>
            <person name="Conlan S."/>
            <person name="Kong H."/>
            <person name="Segre J.A."/>
            <person name="Kelly M.S."/>
            <person name="Lemon K.P."/>
        </authorList>
    </citation>
    <scope>NUCLEOTIDE SEQUENCE [LARGE SCALE GENOMIC DNA]</scope>
    <source>
        <strain evidence="1 2">KPL3772</strain>
    </source>
</reference>
<evidence type="ECO:0000313" key="2">
    <source>
        <dbReference type="Proteomes" id="UP001239759"/>
    </source>
</evidence>
<protein>
    <submittedName>
        <fullName evidence="1">Uncharacterized protein</fullName>
    </submittedName>
</protein>
<dbReference type="EMBL" id="JASNUQ010000014">
    <property type="protein sequence ID" value="MDK4290760.1"/>
    <property type="molecule type" value="Genomic_DNA"/>
</dbReference>
<keyword evidence="2" id="KW-1185">Reference proteome</keyword>
<evidence type="ECO:0000313" key="1">
    <source>
        <dbReference type="EMBL" id="MDK4290760.1"/>
    </source>
</evidence>
<gene>
    <name evidence="1" type="ORF">QPX23_08535</name>
</gene>
<organism evidence="1 2">
    <name type="scientific">Corynebacterium pseudodiphtheriticum</name>
    <dbReference type="NCBI Taxonomy" id="37637"/>
    <lineage>
        <taxon>Bacteria</taxon>
        <taxon>Bacillati</taxon>
        <taxon>Actinomycetota</taxon>
        <taxon>Actinomycetes</taxon>
        <taxon>Mycobacteriales</taxon>
        <taxon>Corynebacteriaceae</taxon>
        <taxon>Corynebacterium</taxon>
    </lineage>
</organism>
<comment type="caution">
    <text evidence="1">The sequence shown here is derived from an EMBL/GenBank/DDBJ whole genome shotgun (WGS) entry which is preliminary data.</text>
</comment>
<dbReference type="RefSeq" id="WP_242722624.1">
    <property type="nucleotide sequence ID" value="NZ_CP051667.1"/>
</dbReference>